<protein>
    <recommendedName>
        <fullName evidence="2">NACHT domain-containing protein</fullName>
    </recommendedName>
</protein>
<dbReference type="InterPro" id="IPR007111">
    <property type="entry name" value="NACHT_NTPase"/>
</dbReference>
<dbReference type="PROSITE" id="PS50837">
    <property type="entry name" value="NACHT"/>
    <property type="match status" value="1"/>
</dbReference>
<dbReference type="InterPro" id="IPR003593">
    <property type="entry name" value="AAA+_ATPase"/>
</dbReference>
<accession>A0A1B2HSD3</accession>
<reference evidence="3 4" key="1">
    <citation type="submission" date="2016-07" db="EMBL/GenBank/DDBJ databases">
        <title>Complete genome sequence of the Lentzea guizhouensis DHS C013.</title>
        <authorList>
            <person name="Cao C."/>
        </authorList>
    </citation>
    <scope>NUCLEOTIDE SEQUENCE [LARGE SCALE GENOMIC DNA]</scope>
    <source>
        <strain evidence="3 4">DHS C013</strain>
    </source>
</reference>
<dbReference type="STRING" id="1586287.BBK82_36095"/>
<organism evidence="3 4">
    <name type="scientific">Lentzea guizhouensis</name>
    <dbReference type="NCBI Taxonomy" id="1586287"/>
    <lineage>
        <taxon>Bacteria</taxon>
        <taxon>Bacillati</taxon>
        <taxon>Actinomycetota</taxon>
        <taxon>Actinomycetes</taxon>
        <taxon>Pseudonocardiales</taxon>
        <taxon>Pseudonocardiaceae</taxon>
        <taxon>Lentzea</taxon>
    </lineage>
</organism>
<dbReference type="Proteomes" id="UP000093053">
    <property type="component" value="Chromosome"/>
</dbReference>
<feature type="region of interest" description="Disordered" evidence="1">
    <location>
        <begin position="884"/>
        <end position="921"/>
    </location>
</feature>
<dbReference type="PANTHER" id="PTHR46844">
    <property type="entry name" value="SLR5058 PROTEIN"/>
    <property type="match status" value="1"/>
</dbReference>
<evidence type="ECO:0000313" key="4">
    <source>
        <dbReference type="Proteomes" id="UP000093053"/>
    </source>
</evidence>
<dbReference type="SMART" id="SM00382">
    <property type="entry name" value="AAA"/>
    <property type="match status" value="1"/>
</dbReference>
<dbReference type="EMBL" id="CP016793">
    <property type="protein sequence ID" value="ANZ40623.1"/>
    <property type="molecule type" value="Genomic_DNA"/>
</dbReference>
<evidence type="ECO:0000313" key="3">
    <source>
        <dbReference type="EMBL" id="ANZ40623.1"/>
    </source>
</evidence>
<feature type="domain" description="NACHT" evidence="2">
    <location>
        <begin position="232"/>
        <end position="353"/>
    </location>
</feature>
<feature type="compositionally biased region" description="Basic and acidic residues" evidence="1">
    <location>
        <begin position="884"/>
        <end position="893"/>
    </location>
</feature>
<dbReference type="InterPro" id="IPR027417">
    <property type="entry name" value="P-loop_NTPase"/>
</dbReference>
<dbReference type="AlphaFoldDB" id="A0A1B2HSD3"/>
<dbReference type="Gene3D" id="3.40.50.300">
    <property type="entry name" value="P-loop containing nucleotide triphosphate hydrolases"/>
    <property type="match status" value="1"/>
</dbReference>
<dbReference type="PANTHER" id="PTHR46844:SF1">
    <property type="entry name" value="SLR5058 PROTEIN"/>
    <property type="match status" value="1"/>
</dbReference>
<name>A0A1B2HSD3_9PSEU</name>
<sequence>MLHQILVIVMSELANITAHIAVVATDKLLSRVVRDQLHKGARDAMRKVMSSQASAAFVEALDPAGTEAIGRYLKSPDFEEVTRQFALWRLLPDRTTPKDVEQGLQEAVHLGLGHAGRWRPGDLATAARVVYDQMRGAVLRCVSTLHPGDVDQVIGVSAAQLANAAIGNNNLLMRVESLAALHSFARRMQSQIRSQHAEMRMPHLGMSRSVTYDRLYVEPVLGGLEDITLPGRRSVVLGDPGAGKSTLAAKVAWEVASTEDGRVPFLVVLRNFTSAFRAGGVSLVSHLEAVCREPYGLEPPPDAVEYLLRNGRAVVLLDGVDELIDPDVRQRFARLVESFAELYPLVPLVVTARKIGYEIAPLNPRAFRTTVIEEFDGPRIERYVRSWFLLDSSTPVNERPKLARSFLKESHPLGELRKNPLMLALLCAMYSSEHYLPTNLAQAYEKCALMMFDQWDRMRDLPMPSRFDSHLRGAVGYLAWRQLTAENSGTAWPRGRIVAMLTQYLERKGFDAEEAEDNANRFVDFCTGRPWVLTDTGTGEAELQYGFTHRTFLEFFAADHLVRTNRTAGPLWAALRPILLNGSGGVVPQIALQLYDQKHDDGASDLLRLVVEEGSFLSTRFAAESLRYIQPSPQATRAVVRSAVRMAASHPVENRFHYWLPWHVELYQVRDDEPLTILGECSRNNRSAVRKALDAELDSGEYEMGIAEWLRYSWFGPRPGRHKPKPWASVLHSSGDLSGLVEEFGPYVLYLSYWAPPHAVGRSLAQQMLMGTPLEFDPEVLLRAPLPWLDGGMWWKQRRLSRLGGDMITKEADMRHSLLALPFLETAIETQQFPLDGWRTQLTLGDIRQAGGPADLRHLDLPANVREFLEGWCRGDFSVIGPAPEERSRREHSGVPVGLEIPARWPDPSPVGPRRRRSLEP</sequence>
<gene>
    <name evidence="3" type="ORF">BBK82_36095</name>
</gene>
<proteinExistence type="predicted"/>
<dbReference type="KEGG" id="led:BBK82_36095"/>
<keyword evidence="4" id="KW-1185">Reference proteome</keyword>
<dbReference type="OrthoDB" id="135105at2"/>
<dbReference type="SUPFAM" id="SSF52540">
    <property type="entry name" value="P-loop containing nucleoside triphosphate hydrolases"/>
    <property type="match status" value="1"/>
</dbReference>
<dbReference type="Pfam" id="PF05729">
    <property type="entry name" value="NACHT"/>
    <property type="match status" value="1"/>
</dbReference>
<evidence type="ECO:0000259" key="2">
    <source>
        <dbReference type="PROSITE" id="PS50837"/>
    </source>
</evidence>
<evidence type="ECO:0000256" key="1">
    <source>
        <dbReference type="SAM" id="MobiDB-lite"/>
    </source>
</evidence>
<dbReference type="RefSeq" id="WP_065918961.1">
    <property type="nucleotide sequence ID" value="NZ_CP016793.1"/>
</dbReference>